<feature type="transmembrane region" description="Helical" evidence="6">
    <location>
        <begin position="396"/>
        <end position="416"/>
    </location>
</feature>
<keyword evidence="3 6" id="KW-0812">Transmembrane</keyword>
<comment type="function">
    <text evidence="6">Choline transporter.</text>
</comment>
<dbReference type="Pfam" id="PF04515">
    <property type="entry name" value="Choline_transpo"/>
    <property type="match status" value="1"/>
</dbReference>
<keyword evidence="4 6" id="KW-1133">Transmembrane helix</keyword>
<name>A0AAD3DIV4_9CHLO</name>
<keyword evidence="9" id="KW-1185">Reference proteome</keyword>
<dbReference type="AlphaFoldDB" id="A0AAD3DIV4"/>
<evidence type="ECO:0000256" key="2">
    <source>
        <dbReference type="ARBA" id="ARBA00007168"/>
    </source>
</evidence>
<keyword evidence="5 6" id="KW-0472">Membrane</keyword>
<evidence type="ECO:0000256" key="5">
    <source>
        <dbReference type="ARBA" id="ARBA00023136"/>
    </source>
</evidence>
<evidence type="ECO:0000256" key="6">
    <source>
        <dbReference type="RuleBase" id="RU368066"/>
    </source>
</evidence>
<evidence type="ECO:0000256" key="7">
    <source>
        <dbReference type="SAM" id="MobiDB-lite"/>
    </source>
</evidence>
<dbReference type="PANTHER" id="PTHR12385">
    <property type="entry name" value="CHOLINE TRANSPORTER-LIKE (SLC FAMILY 44)"/>
    <property type="match status" value="1"/>
</dbReference>
<evidence type="ECO:0000313" key="8">
    <source>
        <dbReference type="EMBL" id="GFR42645.1"/>
    </source>
</evidence>
<feature type="transmembrane region" description="Helical" evidence="6">
    <location>
        <begin position="206"/>
        <end position="229"/>
    </location>
</feature>
<evidence type="ECO:0000256" key="3">
    <source>
        <dbReference type="ARBA" id="ARBA00022692"/>
    </source>
</evidence>
<feature type="transmembrane region" description="Helical" evidence="6">
    <location>
        <begin position="139"/>
        <end position="158"/>
    </location>
</feature>
<feature type="transmembrane region" description="Helical" evidence="6">
    <location>
        <begin position="471"/>
        <end position="493"/>
    </location>
</feature>
<gene>
    <name evidence="8" type="ORF">Agub_g3582</name>
</gene>
<feature type="transmembrane region" description="Helical" evidence="6">
    <location>
        <begin position="164"/>
        <end position="185"/>
    </location>
</feature>
<feature type="region of interest" description="Disordered" evidence="7">
    <location>
        <begin position="1"/>
        <end position="21"/>
    </location>
</feature>
<dbReference type="EMBL" id="BMAR01000003">
    <property type="protein sequence ID" value="GFR42645.1"/>
    <property type="molecule type" value="Genomic_DNA"/>
</dbReference>
<evidence type="ECO:0000256" key="4">
    <source>
        <dbReference type="ARBA" id="ARBA00022989"/>
    </source>
</evidence>
<comment type="caution">
    <text evidence="8">The sequence shown here is derived from an EMBL/GenBank/DDBJ whole genome shotgun (WGS) entry which is preliminary data.</text>
</comment>
<dbReference type="GO" id="GO:0022857">
    <property type="term" value="F:transmembrane transporter activity"/>
    <property type="evidence" value="ECO:0007669"/>
    <property type="project" value="UniProtKB-UniRule"/>
</dbReference>
<evidence type="ECO:0000313" key="9">
    <source>
        <dbReference type="Proteomes" id="UP001054857"/>
    </source>
</evidence>
<proteinExistence type="inferred from homology"/>
<comment type="subcellular location">
    <subcellularLocation>
        <location evidence="6">Cell membrane</location>
        <topology evidence="6">Multi-pass membrane protein</topology>
    </subcellularLocation>
    <subcellularLocation>
        <location evidence="1">Membrane</location>
        <topology evidence="1">Multi-pass membrane protein</topology>
    </subcellularLocation>
</comment>
<dbReference type="Proteomes" id="UP001054857">
    <property type="component" value="Unassembled WGS sequence"/>
</dbReference>
<feature type="transmembrane region" description="Helical" evidence="6">
    <location>
        <begin position="41"/>
        <end position="59"/>
    </location>
</feature>
<dbReference type="InterPro" id="IPR007603">
    <property type="entry name" value="Choline_transptr-like"/>
</dbReference>
<dbReference type="GO" id="GO:0005886">
    <property type="term" value="C:plasma membrane"/>
    <property type="evidence" value="ECO:0007669"/>
    <property type="project" value="UniProtKB-SubCell"/>
</dbReference>
<feature type="transmembrane region" description="Helical" evidence="6">
    <location>
        <begin position="276"/>
        <end position="295"/>
    </location>
</feature>
<comment type="similarity">
    <text evidence="2 6">Belongs to the CTL (choline transporter-like) family.</text>
</comment>
<organism evidence="8 9">
    <name type="scientific">Astrephomene gubernaculifera</name>
    <dbReference type="NCBI Taxonomy" id="47775"/>
    <lineage>
        <taxon>Eukaryota</taxon>
        <taxon>Viridiplantae</taxon>
        <taxon>Chlorophyta</taxon>
        <taxon>core chlorophytes</taxon>
        <taxon>Chlorophyceae</taxon>
        <taxon>CS clade</taxon>
        <taxon>Chlamydomonadales</taxon>
        <taxon>Astrephomenaceae</taxon>
        <taxon>Astrephomene</taxon>
    </lineage>
</organism>
<feature type="transmembrane region" description="Helical" evidence="6">
    <location>
        <begin position="113"/>
        <end position="132"/>
    </location>
</feature>
<feature type="transmembrane region" description="Helical" evidence="6">
    <location>
        <begin position="436"/>
        <end position="459"/>
    </location>
</feature>
<reference evidence="8 9" key="1">
    <citation type="journal article" date="2021" name="Sci. Rep.">
        <title>Genome sequencing of the multicellular alga Astrephomene provides insights into convergent evolution of germ-soma differentiation.</title>
        <authorList>
            <person name="Yamashita S."/>
            <person name="Yamamoto K."/>
            <person name="Matsuzaki R."/>
            <person name="Suzuki S."/>
            <person name="Yamaguchi H."/>
            <person name="Hirooka S."/>
            <person name="Minakuchi Y."/>
            <person name="Miyagishima S."/>
            <person name="Kawachi M."/>
            <person name="Toyoda A."/>
            <person name="Nozaki H."/>
        </authorList>
    </citation>
    <scope>NUCLEOTIDE SEQUENCE [LARGE SCALE GENOMIC DNA]</scope>
    <source>
        <strain evidence="8 9">NIES-4017</strain>
    </source>
</reference>
<evidence type="ECO:0000256" key="1">
    <source>
        <dbReference type="ARBA" id="ARBA00004141"/>
    </source>
</evidence>
<sequence>MDPDVENRAGAPDGGQPGGSEYLHNSGVALYNMDKRPRRDSYWTIAYVSLAALVFFWAIPCFTHTDPHSGMYNPGFYYNSTSCDIEAYQAVHPPVSFNVDQTFLRAFKKSISIWLPITAVLAVLSSALYLVLFRRFAKAMVTATILFSVGSGLLFALVCFFVGAIPFGVILLIFTIITAVFYWWIRAQLRMCAELLAIAGRGLNENLGLIPAAIGIKLVGLCVLVYGAAGFFSAVNVGHVEKMPNVVMHPNGPESAVCLDSMYNVVPCCRFKTETWAGAFAFFASCFISWTGMLIMQLKLYTVADTISQWYFSPSLAGNTFGSSSSDGMRPGSVRLALDHCLRSSFGSVAFAAAILAILRMIRRSLERASRKNIICCIINCVAQPLLAMMEKFTRFATIAAAITGDAFVPAAKSVFDTLKRNFLQTYSVWWVPDSVLQFAVGLLSLTWAGIVFFATYAANKNSDNVWPVTFATAAVAFVFMLYALLFVAGLLLDAINTIYICYAMDKDQRRVTHPEIHAVYSQIPGLAVENPDGGVMYGEPVPQQQPQATVPPPYPGVYAPAQYPPAGYPAYPAYPSYPPAAAAPGAQMPPAAYPYAQPHYPAVNQQ</sequence>
<accession>A0AAD3DIV4</accession>
<protein>
    <recommendedName>
        <fullName evidence="6">Choline transporter-like protein</fullName>
    </recommendedName>
</protein>
<dbReference type="PANTHER" id="PTHR12385:SF98">
    <property type="entry name" value="CHOLINE TRANSPORTER-LIKE PROTEIN"/>
    <property type="match status" value="1"/>
</dbReference>
<feature type="transmembrane region" description="Helical" evidence="6">
    <location>
        <begin position="344"/>
        <end position="362"/>
    </location>
</feature>